<evidence type="ECO:0000313" key="6">
    <source>
        <dbReference type="EMBL" id="KAF2652868.1"/>
    </source>
</evidence>
<feature type="domain" description="MPN" evidence="5">
    <location>
        <begin position="13"/>
        <end position="163"/>
    </location>
</feature>
<dbReference type="GO" id="GO:0005852">
    <property type="term" value="C:eukaryotic translation initiation factor 3 complex"/>
    <property type="evidence" value="ECO:0007669"/>
    <property type="project" value="UniProtKB-UniRule"/>
</dbReference>
<proteinExistence type="inferred from homology"/>
<dbReference type="Gene3D" id="3.40.140.10">
    <property type="entry name" value="Cytidine Deaminase, domain 2"/>
    <property type="match status" value="1"/>
</dbReference>
<dbReference type="GO" id="GO:0008237">
    <property type="term" value="F:metallopeptidase activity"/>
    <property type="evidence" value="ECO:0007669"/>
    <property type="project" value="InterPro"/>
</dbReference>
<organism evidence="6 7">
    <name type="scientific">Lophiostoma macrostomum CBS 122681</name>
    <dbReference type="NCBI Taxonomy" id="1314788"/>
    <lineage>
        <taxon>Eukaryota</taxon>
        <taxon>Fungi</taxon>
        <taxon>Dikarya</taxon>
        <taxon>Ascomycota</taxon>
        <taxon>Pezizomycotina</taxon>
        <taxon>Dothideomycetes</taxon>
        <taxon>Pleosporomycetidae</taxon>
        <taxon>Pleosporales</taxon>
        <taxon>Lophiostomataceae</taxon>
        <taxon>Lophiostoma</taxon>
    </lineage>
</organism>
<evidence type="ECO:0000256" key="3">
    <source>
        <dbReference type="ARBA" id="ARBA00022917"/>
    </source>
</evidence>
<dbReference type="InterPro" id="IPR045810">
    <property type="entry name" value="eIF3h_C"/>
</dbReference>
<dbReference type="PANTHER" id="PTHR10410">
    <property type="entry name" value="EUKARYOTIC TRANSLATION INITIATION FACTOR 3 -RELATED"/>
    <property type="match status" value="1"/>
</dbReference>
<keyword evidence="2 4" id="KW-0396">Initiation factor</keyword>
<dbReference type="GO" id="GO:0033290">
    <property type="term" value="C:eukaryotic 48S preinitiation complex"/>
    <property type="evidence" value="ECO:0007669"/>
    <property type="project" value="UniProtKB-UniRule"/>
</dbReference>
<evidence type="ECO:0000256" key="1">
    <source>
        <dbReference type="ARBA" id="ARBA00022490"/>
    </source>
</evidence>
<dbReference type="GO" id="GO:0001732">
    <property type="term" value="P:formation of cytoplasmic translation initiation complex"/>
    <property type="evidence" value="ECO:0007669"/>
    <property type="project" value="UniProtKB-UniRule"/>
</dbReference>
<sequence length="365" mass="41074">MAEFTKDTPLRAVQVEALVVMKIIKHSSQNFPTTATGSLVGMEKNGTLEVTSSFPFPTVDAPATDGHHNDSASNLAAAAPRNKANVVYQNEMIKFLREVNVDANNVGWYTSASMGNFINLNMIENQFFFQKEMNERTVALVHDVSRSSQGTLSLRAFRLSPTFMAAYKEGKFTTENLQKSGFRYQDILVELPLTIHNSHLLTSLLHQLPSDAPKEELSFPPNLAALRQDPNTPQPPLFPNLDSLDLSIDPFLEKTCDLLLESIENHHTELNNHQYYQRSLGREQAKITAWQQKRKAENSARAAAKQPLLPEDEWQRLFKLPQEPSRLETLLNSRQVEQYARQVDGFSASVSTKMFAVKSNMLPGE</sequence>
<evidence type="ECO:0000313" key="7">
    <source>
        <dbReference type="Proteomes" id="UP000799324"/>
    </source>
</evidence>
<comment type="function">
    <text evidence="4">Component of the eukaryotic translation initiation factor 3 (eIF-3) complex, which is involved in protein synthesis of a specialized repertoire of mRNAs and, together with other initiation factors, stimulates binding of mRNA and methionyl-tRNAi to the 40S ribosome. The eIF-3 complex specifically targets and initiates translation of a subset of mRNAs involved in cell proliferation.</text>
</comment>
<dbReference type="Proteomes" id="UP000799324">
    <property type="component" value="Unassembled WGS sequence"/>
</dbReference>
<dbReference type="InterPro" id="IPR027524">
    <property type="entry name" value="eIF3h"/>
</dbReference>
<name>A0A6A6T1Y6_9PLEO</name>
<dbReference type="InterPro" id="IPR050242">
    <property type="entry name" value="JAMM_MPN+_peptidase_M67A"/>
</dbReference>
<dbReference type="CDD" id="cd08065">
    <property type="entry name" value="MPN_eIF3h"/>
    <property type="match status" value="1"/>
</dbReference>
<dbReference type="FunFam" id="3.40.140.10:FF:000052">
    <property type="entry name" value="Eukaryotic translation initiation factor 3 subunit H"/>
    <property type="match status" value="1"/>
</dbReference>
<dbReference type="HAMAP" id="MF_03007">
    <property type="entry name" value="eIF3h"/>
    <property type="match status" value="1"/>
</dbReference>
<dbReference type="InterPro" id="IPR037518">
    <property type="entry name" value="MPN"/>
</dbReference>
<dbReference type="PROSITE" id="PS50249">
    <property type="entry name" value="MPN"/>
    <property type="match status" value="1"/>
</dbReference>
<gene>
    <name evidence="6" type="ORF">K491DRAFT_706166</name>
</gene>
<dbReference type="GO" id="GO:0003743">
    <property type="term" value="F:translation initiation factor activity"/>
    <property type="evidence" value="ECO:0007669"/>
    <property type="project" value="UniProtKB-UniRule"/>
</dbReference>
<evidence type="ECO:0000256" key="2">
    <source>
        <dbReference type="ARBA" id="ARBA00022540"/>
    </source>
</evidence>
<dbReference type="OrthoDB" id="10265695at2759"/>
<keyword evidence="1 4" id="KW-0963">Cytoplasm</keyword>
<comment type="subunit">
    <text evidence="4">Component of the eukaryotic translation initiation factor 3 (eIF-3) complex.</text>
</comment>
<dbReference type="InterPro" id="IPR000555">
    <property type="entry name" value="JAMM/MPN+_dom"/>
</dbReference>
<reference evidence="6" key="1">
    <citation type="journal article" date="2020" name="Stud. Mycol.">
        <title>101 Dothideomycetes genomes: a test case for predicting lifestyles and emergence of pathogens.</title>
        <authorList>
            <person name="Haridas S."/>
            <person name="Albert R."/>
            <person name="Binder M."/>
            <person name="Bloem J."/>
            <person name="Labutti K."/>
            <person name="Salamov A."/>
            <person name="Andreopoulos B."/>
            <person name="Baker S."/>
            <person name="Barry K."/>
            <person name="Bills G."/>
            <person name="Bluhm B."/>
            <person name="Cannon C."/>
            <person name="Castanera R."/>
            <person name="Culley D."/>
            <person name="Daum C."/>
            <person name="Ezra D."/>
            <person name="Gonzalez J."/>
            <person name="Henrissat B."/>
            <person name="Kuo A."/>
            <person name="Liang C."/>
            <person name="Lipzen A."/>
            <person name="Lutzoni F."/>
            <person name="Magnuson J."/>
            <person name="Mondo S."/>
            <person name="Nolan M."/>
            <person name="Ohm R."/>
            <person name="Pangilinan J."/>
            <person name="Park H.-J."/>
            <person name="Ramirez L."/>
            <person name="Alfaro M."/>
            <person name="Sun H."/>
            <person name="Tritt A."/>
            <person name="Yoshinaga Y."/>
            <person name="Zwiers L.-H."/>
            <person name="Turgeon B."/>
            <person name="Goodwin S."/>
            <person name="Spatafora J."/>
            <person name="Crous P."/>
            <person name="Grigoriev I."/>
        </authorList>
    </citation>
    <scope>NUCLEOTIDE SEQUENCE</scope>
    <source>
        <strain evidence="6">CBS 122681</strain>
    </source>
</reference>
<comment type="similarity">
    <text evidence="4">Belongs to the eIF-3 subunit H family.</text>
</comment>
<dbReference type="EMBL" id="MU004392">
    <property type="protein sequence ID" value="KAF2652868.1"/>
    <property type="molecule type" value="Genomic_DNA"/>
</dbReference>
<dbReference type="Pfam" id="PF19445">
    <property type="entry name" value="eIF3h_C"/>
    <property type="match status" value="2"/>
</dbReference>
<keyword evidence="3 4" id="KW-0648">Protein biosynthesis</keyword>
<evidence type="ECO:0000259" key="5">
    <source>
        <dbReference type="PROSITE" id="PS50249"/>
    </source>
</evidence>
<dbReference type="AlphaFoldDB" id="A0A6A6T1Y6"/>
<comment type="subcellular location">
    <subcellularLocation>
        <location evidence="4">Cytoplasm</location>
    </subcellularLocation>
</comment>
<keyword evidence="7" id="KW-1185">Reference proteome</keyword>
<dbReference type="GO" id="GO:0016282">
    <property type="term" value="C:eukaryotic 43S preinitiation complex"/>
    <property type="evidence" value="ECO:0007669"/>
    <property type="project" value="UniProtKB-UniRule"/>
</dbReference>
<dbReference type="SMART" id="SM00232">
    <property type="entry name" value="JAB_MPN"/>
    <property type="match status" value="1"/>
</dbReference>
<evidence type="ECO:0000256" key="4">
    <source>
        <dbReference type="HAMAP-Rule" id="MF_03007"/>
    </source>
</evidence>
<dbReference type="Pfam" id="PF01398">
    <property type="entry name" value="JAB"/>
    <property type="match status" value="1"/>
</dbReference>
<accession>A0A6A6T1Y6</accession>
<protein>
    <recommendedName>
        <fullName evidence="4">Eukaryotic translation initiation factor 3 subunit H</fullName>
        <shortName evidence="4">eIF3h</shortName>
    </recommendedName>
</protein>